<organism evidence="1 2">
    <name type="scientific">Ferviditalea candida</name>
    <dbReference type="NCBI Taxonomy" id="3108399"/>
    <lineage>
        <taxon>Bacteria</taxon>
        <taxon>Bacillati</taxon>
        <taxon>Bacillota</taxon>
        <taxon>Bacilli</taxon>
        <taxon>Bacillales</taxon>
        <taxon>Paenibacillaceae</taxon>
        <taxon>Ferviditalea</taxon>
    </lineage>
</organism>
<accession>A0ABU5ZL32</accession>
<protein>
    <recommendedName>
        <fullName evidence="3">Transposase</fullName>
    </recommendedName>
</protein>
<comment type="caution">
    <text evidence="1">The sequence shown here is derived from an EMBL/GenBank/DDBJ whole genome shotgun (WGS) entry which is preliminary data.</text>
</comment>
<reference evidence="1" key="1">
    <citation type="submission" date="2023-12" db="EMBL/GenBank/DDBJ databases">
        <title>Fervidustalea candida gen. nov., sp. nov., a novel member of the family Paenibacillaceae isolated from a geothermal area.</title>
        <authorList>
            <person name="Li W.-J."/>
            <person name="Jiao J.-Y."/>
            <person name="Chen Y."/>
        </authorList>
    </citation>
    <scope>NUCLEOTIDE SEQUENCE</scope>
    <source>
        <strain evidence="1">SYSU GA230002</strain>
    </source>
</reference>
<name>A0ABU5ZL32_9BACL</name>
<proteinExistence type="predicted"/>
<evidence type="ECO:0008006" key="3">
    <source>
        <dbReference type="Google" id="ProtNLM"/>
    </source>
</evidence>
<dbReference type="Proteomes" id="UP001310386">
    <property type="component" value="Unassembled WGS sequence"/>
</dbReference>
<dbReference type="EMBL" id="JAYJLD010000025">
    <property type="protein sequence ID" value="MEB3102967.1"/>
    <property type="molecule type" value="Genomic_DNA"/>
</dbReference>
<sequence>MTKQVLRHIRVQSKEELKQRIEQYLEEVNANPIPFRWKYGMDGTMS</sequence>
<dbReference type="RefSeq" id="WP_371755090.1">
    <property type="nucleotide sequence ID" value="NZ_JAYJLD010000025.1"/>
</dbReference>
<evidence type="ECO:0000313" key="2">
    <source>
        <dbReference type="Proteomes" id="UP001310386"/>
    </source>
</evidence>
<evidence type="ECO:0000313" key="1">
    <source>
        <dbReference type="EMBL" id="MEB3102967.1"/>
    </source>
</evidence>
<gene>
    <name evidence="1" type="ORF">VF724_15020</name>
</gene>
<keyword evidence="2" id="KW-1185">Reference proteome</keyword>